<evidence type="ECO:0000313" key="2">
    <source>
        <dbReference type="Proteomes" id="UP000185999"/>
    </source>
</evidence>
<dbReference type="Pfam" id="PF12286">
    <property type="entry name" value="DUF3622"/>
    <property type="match status" value="1"/>
</dbReference>
<gene>
    <name evidence="1" type="ORF">SAMN05421760_11074</name>
</gene>
<dbReference type="InterPro" id="IPR022069">
    <property type="entry name" value="DUF3622"/>
</dbReference>
<keyword evidence="2" id="KW-1185">Reference proteome</keyword>
<dbReference type="OrthoDB" id="5905915at2"/>
<dbReference type="Proteomes" id="UP000185999">
    <property type="component" value="Unassembled WGS sequence"/>
</dbReference>
<sequence>MSKSKKFELRVVQNDTGWTVEIIRQKTAKETIVSKSQDGFTSAEEAQAWGETELESFLKALTERNKRRAINREIKFS</sequence>
<dbReference type="EMBL" id="FTOE01000010">
    <property type="protein sequence ID" value="SIS99704.1"/>
    <property type="molecule type" value="Genomic_DNA"/>
</dbReference>
<proteinExistence type="predicted"/>
<evidence type="ECO:0008006" key="3">
    <source>
        <dbReference type="Google" id="ProtNLM"/>
    </source>
</evidence>
<name>A0A1N7NMX0_9GAMM</name>
<evidence type="ECO:0000313" key="1">
    <source>
        <dbReference type="EMBL" id="SIS99704.1"/>
    </source>
</evidence>
<dbReference type="AlphaFoldDB" id="A0A1N7NMX0"/>
<reference evidence="2" key="1">
    <citation type="submission" date="2017-01" db="EMBL/GenBank/DDBJ databases">
        <authorList>
            <person name="Varghese N."/>
            <person name="Submissions S."/>
        </authorList>
    </citation>
    <scope>NUCLEOTIDE SEQUENCE [LARGE SCALE GENOMIC DNA]</scope>
    <source>
        <strain evidence="2">DSM 22306</strain>
    </source>
</reference>
<protein>
    <recommendedName>
        <fullName evidence="3">DUF3622 domain-containing protein</fullName>
    </recommendedName>
</protein>
<organism evidence="1 2">
    <name type="scientific">Neptunomonas antarctica</name>
    <dbReference type="NCBI Taxonomy" id="619304"/>
    <lineage>
        <taxon>Bacteria</taxon>
        <taxon>Pseudomonadati</taxon>
        <taxon>Pseudomonadota</taxon>
        <taxon>Gammaproteobacteria</taxon>
        <taxon>Oceanospirillales</taxon>
        <taxon>Oceanospirillaceae</taxon>
        <taxon>Neptunomonas</taxon>
    </lineage>
</organism>
<accession>A0A1N7NMX0</accession>
<dbReference type="RefSeq" id="WP_054339906.1">
    <property type="nucleotide sequence ID" value="NZ_FTOE01000010.1"/>
</dbReference>